<evidence type="ECO:0000259" key="7">
    <source>
        <dbReference type="SMART" id="SM01340"/>
    </source>
</evidence>
<dbReference type="SMART" id="SM01340">
    <property type="entry name" value="DNA_mis_repair"/>
    <property type="match status" value="1"/>
</dbReference>
<dbReference type="AlphaFoldDB" id="A0A1M6UWD0"/>
<dbReference type="SUPFAM" id="SSF54211">
    <property type="entry name" value="Ribosomal protein S5 domain 2-like"/>
    <property type="match status" value="1"/>
</dbReference>
<dbReference type="NCBIfam" id="TIGR00585">
    <property type="entry name" value="mutl"/>
    <property type="match status" value="1"/>
</dbReference>
<sequence>MPDIIHLLPDAIANQIAAGEVVQRPASVVKELLENSVDAGSTKIQLIVSDAGKNLIQVIDDGKGMSETDARMSFERHATSKIRKSEDLFNILTMGFRGEALASIAAVARVELKTKTTDAELGSSIIIEASEVKSQGPDSMNQGTTLSVKNLFYNVPARRNFLKSNSVEMRHIIDEFQRISLANPQIGFSLIQNDKEVYNAPAGKLSQRIVHLFGKNYQTQLITCQEETEWFKVTGYIGKPEHAKKTRGEQFFFVNNRFIKSSYLNHAVQGAYEGLIKDDQHPFYTLFIEMDPARIDINVHPTKTEIKFEDERSVYGIIKSAVKQALGAHNVTPSLDFETDVNFENFAVHTQRFESGATHKDSGYGNFKSLDQKQGKSVRWESLYESAINESSLSPAEIRQEEMAGFDQSIPDEPREKVQMEIASTLSSSHDAPTSGTSDPVLMHEKYVMKQVKSGVMILDATLAHERILYENYLGTLENKTGMTQKSLFPVSLDLSPADFSLVMELEKEIMALGFEFEVFGDKSIAINGVPADVQHINEKELFEGLIEQFKYNKSELSLNTQESIARAMAKRSASRTKISKETLELKTLIDRLFACSQPNYTPNGTPTFVILGLEKIVEFFKYK</sequence>
<dbReference type="SUPFAM" id="SSF118116">
    <property type="entry name" value="DNA mismatch repair protein MutL"/>
    <property type="match status" value="1"/>
</dbReference>
<dbReference type="HAMAP" id="MF_00149">
    <property type="entry name" value="DNA_mis_repair"/>
    <property type="match status" value="1"/>
</dbReference>
<dbReference type="Gene3D" id="3.30.565.10">
    <property type="entry name" value="Histidine kinase-like ATPase, C-terminal domain"/>
    <property type="match status" value="1"/>
</dbReference>
<dbReference type="CDD" id="cd00782">
    <property type="entry name" value="MutL_Trans"/>
    <property type="match status" value="1"/>
</dbReference>
<feature type="domain" description="DNA mismatch repair protein S5" evidence="7">
    <location>
        <begin position="209"/>
        <end position="327"/>
    </location>
</feature>
<accession>A0A1M6UWD0</accession>
<evidence type="ECO:0000313" key="8">
    <source>
        <dbReference type="EMBL" id="SHK73463.1"/>
    </source>
</evidence>
<dbReference type="Pfam" id="PF13589">
    <property type="entry name" value="HATPase_c_3"/>
    <property type="match status" value="1"/>
</dbReference>
<dbReference type="SUPFAM" id="SSF55874">
    <property type="entry name" value="ATPase domain of HSP90 chaperone/DNA topoisomerase II/histidine kinase"/>
    <property type="match status" value="1"/>
</dbReference>
<keyword evidence="9" id="KW-1185">Reference proteome</keyword>
<dbReference type="InterPro" id="IPR042121">
    <property type="entry name" value="MutL_C_regsub"/>
</dbReference>
<dbReference type="PANTHER" id="PTHR10073:SF12">
    <property type="entry name" value="DNA MISMATCH REPAIR PROTEIN MLH1"/>
    <property type="match status" value="1"/>
</dbReference>
<dbReference type="Proteomes" id="UP000184474">
    <property type="component" value="Unassembled WGS sequence"/>
</dbReference>
<proteinExistence type="inferred from homology"/>
<dbReference type="InterPro" id="IPR042120">
    <property type="entry name" value="MutL_C_dimsub"/>
</dbReference>
<evidence type="ECO:0000256" key="4">
    <source>
        <dbReference type="ARBA" id="ARBA00023204"/>
    </source>
</evidence>
<dbReference type="InterPro" id="IPR036890">
    <property type="entry name" value="HATPase_C_sf"/>
</dbReference>
<dbReference type="InterPro" id="IPR002099">
    <property type="entry name" value="MutL/Mlh/PMS"/>
</dbReference>
<comment type="function">
    <text evidence="5">This protein is involved in the repair of mismatches in DNA. It is required for dam-dependent methyl-directed DNA mismatch repair. May act as a 'molecular matchmaker', a protein that promotes the formation of a stable complex between two or more DNA-binding proteins in an ATP-dependent manner without itself being part of a final effector complex.</text>
</comment>
<comment type="similarity">
    <text evidence="1 5">Belongs to the DNA mismatch repair MutL/HexB family.</text>
</comment>
<dbReference type="GO" id="GO:0032300">
    <property type="term" value="C:mismatch repair complex"/>
    <property type="evidence" value="ECO:0007669"/>
    <property type="project" value="InterPro"/>
</dbReference>
<dbReference type="InterPro" id="IPR014790">
    <property type="entry name" value="MutL_C"/>
</dbReference>
<evidence type="ECO:0000256" key="3">
    <source>
        <dbReference type="ARBA" id="ARBA00022763"/>
    </source>
</evidence>
<dbReference type="InterPro" id="IPR038973">
    <property type="entry name" value="MutL/Mlh/Pms-like"/>
</dbReference>
<reference evidence="9" key="1">
    <citation type="submission" date="2016-11" db="EMBL/GenBank/DDBJ databases">
        <authorList>
            <person name="Varghese N."/>
            <person name="Submissions S."/>
        </authorList>
    </citation>
    <scope>NUCLEOTIDE SEQUENCE [LARGE SCALE GENOMIC DNA]</scope>
    <source>
        <strain evidence="9">DSM 26134</strain>
    </source>
</reference>
<dbReference type="InterPro" id="IPR020667">
    <property type="entry name" value="DNA_mismatch_repair_MutL"/>
</dbReference>
<dbReference type="GO" id="GO:0005524">
    <property type="term" value="F:ATP binding"/>
    <property type="evidence" value="ECO:0007669"/>
    <property type="project" value="InterPro"/>
</dbReference>
<dbReference type="InterPro" id="IPR037198">
    <property type="entry name" value="MutL_C_sf"/>
</dbReference>
<dbReference type="PROSITE" id="PS00058">
    <property type="entry name" value="DNA_MISMATCH_REPAIR_1"/>
    <property type="match status" value="1"/>
</dbReference>
<keyword evidence="3 5" id="KW-0227">DNA damage</keyword>
<evidence type="ECO:0000256" key="1">
    <source>
        <dbReference type="ARBA" id="ARBA00006082"/>
    </source>
</evidence>
<dbReference type="Gene3D" id="3.30.1540.20">
    <property type="entry name" value="MutL, C-terminal domain, dimerisation subdomain"/>
    <property type="match status" value="1"/>
</dbReference>
<dbReference type="Gene3D" id="3.30.230.10">
    <property type="match status" value="1"/>
</dbReference>
<dbReference type="InterPro" id="IPR014762">
    <property type="entry name" value="DNA_mismatch_repair_CS"/>
</dbReference>
<evidence type="ECO:0000259" key="6">
    <source>
        <dbReference type="SMART" id="SM00853"/>
    </source>
</evidence>
<evidence type="ECO:0000256" key="5">
    <source>
        <dbReference type="HAMAP-Rule" id="MF_00149"/>
    </source>
</evidence>
<dbReference type="InterPro" id="IPR020568">
    <property type="entry name" value="Ribosomal_Su5_D2-typ_SF"/>
</dbReference>
<dbReference type="GO" id="GO:0030983">
    <property type="term" value="F:mismatched DNA binding"/>
    <property type="evidence" value="ECO:0007669"/>
    <property type="project" value="InterPro"/>
</dbReference>
<dbReference type="EMBL" id="FRAA01000008">
    <property type="protein sequence ID" value="SHK73463.1"/>
    <property type="molecule type" value="Genomic_DNA"/>
</dbReference>
<organism evidence="8 9">
    <name type="scientific">Reichenbachiella agariperforans</name>
    <dbReference type="NCBI Taxonomy" id="156994"/>
    <lineage>
        <taxon>Bacteria</taxon>
        <taxon>Pseudomonadati</taxon>
        <taxon>Bacteroidota</taxon>
        <taxon>Cytophagia</taxon>
        <taxon>Cytophagales</taxon>
        <taxon>Reichenbachiellaceae</taxon>
        <taxon>Reichenbachiella</taxon>
    </lineage>
</organism>
<dbReference type="SMART" id="SM00853">
    <property type="entry name" value="MutL_C"/>
    <property type="match status" value="1"/>
</dbReference>
<dbReference type="GO" id="GO:0016887">
    <property type="term" value="F:ATP hydrolysis activity"/>
    <property type="evidence" value="ECO:0007669"/>
    <property type="project" value="InterPro"/>
</dbReference>
<dbReference type="CDD" id="cd16926">
    <property type="entry name" value="HATPase_MutL-MLH-PMS-like"/>
    <property type="match status" value="1"/>
</dbReference>
<dbReference type="GO" id="GO:0140664">
    <property type="term" value="F:ATP-dependent DNA damage sensor activity"/>
    <property type="evidence" value="ECO:0007669"/>
    <property type="project" value="InterPro"/>
</dbReference>
<dbReference type="Pfam" id="PF01119">
    <property type="entry name" value="DNA_mis_repair"/>
    <property type="match status" value="1"/>
</dbReference>
<evidence type="ECO:0000256" key="2">
    <source>
        <dbReference type="ARBA" id="ARBA00021975"/>
    </source>
</evidence>
<dbReference type="InterPro" id="IPR013507">
    <property type="entry name" value="DNA_mismatch_S5_2-like"/>
</dbReference>
<dbReference type="RefSeq" id="WP_073124539.1">
    <property type="nucleotide sequence ID" value="NZ_FRAA01000008.1"/>
</dbReference>
<dbReference type="Gene3D" id="3.30.1370.100">
    <property type="entry name" value="MutL, C-terminal domain, regulatory subdomain"/>
    <property type="match status" value="1"/>
</dbReference>
<gene>
    <name evidence="5" type="primary">mutL</name>
    <name evidence="8" type="ORF">SAMN04488028_10820</name>
</gene>
<feature type="domain" description="MutL C-terminal dimerisation" evidence="6">
    <location>
        <begin position="440"/>
        <end position="581"/>
    </location>
</feature>
<keyword evidence="4 5" id="KW-0234">DNA repair</keyword>
<protein>
    <recommendedName>
        <fullName evidence="2 5">DNA mismatch repair protein MutL</fullName>
    </recommendedName>
</protein>
<dbReference type="GO" id="GO:0006298">
    <property type="term" value="P:mismatch repair"/>
    <property type="evidence" value="ECO:0007669"/>
    <property type="project" value="UniProtKB-UniRule"/>
</dbReference>
<name>A0A1M6UWD0_REIAG</name>
<dbReference type="Pfam" id="PF08676">
    <property type="entry name" value="MutL_C"/>
    <property type="match status" value="1"/>
</dbReference>
<dbReference type="PANTHER" id="PTHR10073">
    <property type="entry name" value="DNA MISMATCH REPAIR PROTEIN MLH, PMS, MUTL"/>
    <property type="match status" value="1"/>
</dbReference>
<dbReference type="InterPro" id="IPR014721">
    <property type="entry name" value="Ribsml_uS5_D2-typ_fold_subgr"/>
</dbReference>
<dbReference type="FunFam" id="3.30.565.10:FF:000003">
    <property type="entry name" value="DNA mismatch repair endonuclease MutL"/>
    <property type="match status" value="1"/>
</dbReference>
<dbReference type="STRING" id="156994.SAMN04488028_10820"/>
<evidence type="ECO:0000313" key="9">
    <source>
        <dbReference type="Proteomes" id="UP000184474"/>
    </source>
</evidence>